<keyword evidence="3" id="KW-1185">Reference proteome</keyword>
<organism evidence="2 3">
    <name type="scientific">Prymnesium parvum</name>
    <name type="common">Toxic golden alga</name>
    <dbReference type="NCBI Taxonomy" id="97485"/>
    <lineage>
        <taxon>Eukaryota</taxon>
        <taxon>Haptista</taxon>
        <taxon>Haptophyta</taxon>
        <taxon>Prymnesiophyceae</taxon>
        <taxon>Prymnesiales</taxon>
        <taxon>Prymnesiaceae</taxon>
        <taxon>Prymnesium</taxon>
    </lineage>
</organism>
<feature type="compositionally biased region" description="Acidic residues" evidence="1">
    <location>
        <begin position="166"/>
        <end position="191"/>
    </location>
</feature>
<gene>
    <name evidence="2" type="ORF">AB1Y20_000072</name>
</gene>
<dbReference type="AlphaFoldDB" id="A0AB34K7H0"/>
<dbReference type="EMBL" id="JBGBPQ010000001">
    <property type="protein sequence ID" value="KAL1529112.1"/>
    <property type="molecule type" value="Genomic_DNA"/>
</dbReference>
<reference evidence="2 3" key="1">
    <citation type="journal article" date="2024" name="Science">
        <title>Giant polyketide synthase enzymes in the biosynthesis of giant marine polyether toxins.</title>
        <authorList>
            <person name="Fallon T.R."/>
            <person name="Shende V.V."/>
            <person name="Wierzbicki I.H."/>
            <person name="Pendleton A.L."/>
            <person name="Watervoot N.F."/>
            <person name="Auber R.P."/>
            <person name="Gonzalez D.J."/>
            <person name="Wisecaver J.H."/>
            <person name="Moore B.S."/>
        </authorList>
    </citation>
    <scope>NUCLEOTIDE SEQUENCE [LARGE SCALE GENOMIC DNA]</scope>
    <source>
        <strain evidence="2 3">12B1</strain>
    </source>
</reference>
<name>A0AB34K7H0_PRYPA</name>
<protein>
    <recommendedName>
        <fullName evidence="4">RWD domain-containing protein</fullName>
    </recommendedName>
</protein>
<sequence>MAEEEAAAKKALQAEVVAVKTRWGDEIKLTKAKPDAPSAPLPVSVTRLISRPAFASAYNVDELKVKLWIEALDVARLPVRVEASALVPLKLQERIAAHVLERWQQELRARGSGAGWMLEKILAWCEAAFVELLTLEPTFIEMYDGCDDNGMTIRRFTIAEPPEPKEEAEEEESEEESEEEEPQREFTEEEIEKMRQLRIKEAAEAEADRQWREERRREAEKLGEEGRQQGISKKEQQKQKEEKNKQGTRLRKQGAKSNKFDAEAAGKKANKKNGLLH</sequence>
<dbReference type="Proteomes" id="UP001515480">
    <property type="component" value="Unassembled WGS sequence"/>
</dbReference>
<feature type="region of interest" description="Disordered" evidence="1">
    <location>
        <begin position="159"/>
        <end position="277"/>
    </location>
</feature>
<evidence type="ECO:0000313" key="2">
    <source>
        <dbReference type="EMBL" id="KAL1529112.1"/>
    </source>
</evidence>
<proteinExistence type="predicted"/>
<evidence type="ECO:0008006" key="4">
    <source>
        <dbReference type="Google" id="ProtNLM"/>
    </source>
</evidence>
<comment type="caution">
    <text evidence="2">The sequence shown here is derived from an EMBL/GenBank/DDBJ whole genome shotgun (WGS) entry which is preliminary data.</text>
</comment>
<feature type="compositionally biased region" description="Basic and acidic residues" evidence="1">
    <location>
        <begin position="192"/>
        <end position="245"/>
    </location>
</feature>
<accession>A0AB34K7H0</accession>
<evidence type="ECO:0000256" key="1">
    <source>
        <dbReference type="SAM" id="MobiDB-lite"/>
    </source>
</evidence>
<evidence type="ECO:0000313" key="3">
    <source>
        <dbReference type="Proteomes" id="UP001515480"/>
    </source>
</evidence>